<evidence type="ECO:0000313" key="2">
    <source>
        <dbReference type="Proteomes" id="UP000036938"/>
    </source>
</evidence>
<accession>A0A0L1JQT7</accession>
<dbReference type="EMBL" id="AQQZ01000003">
    <property type="protein sequence ID" value="KNG94101.1"/>
    <property type="molecule type" value="Genomic_DNA"/>
</dbReference>
<dbReference type="Proteomes" id="UP000036938">
    <property type="component" value="Unassembled WGS sequence"/>
</dbReference>
<gene>
    <name evidence="1" type="ORF">ATO11_07610</name>
</gene>
<comment type="caution">
    <text evidence="1">The sequence shown here is derived from an EMBL/GenBank/DDBJ whole genome shotgun (WGS) entry which is preliminary data.</text>
</comment>
<organism evidence="1 2">
    <name type="scientific">Pseudaestuariivita atlantica</name>
    <dbReference type="NCBI Taxonomy" id="1317121"/>
    <lineage>
        <taxon>Bacteria</taxon>
        <taxon>Pseudomonadati</taxon>
        <taxon>Pseudomonadota</taxon>
        <taxon>Alphaproteobacteria</taxon>
        <taxon>Rhodobacterales</taxon>
        <taxon>Paracoccaceae</taxon>
        <taxon>Pseudaestuariivita</taxon>
    </lineage>
</organism>
<dbReference type="RefSeq" id="WP_050530246.1">
    <property type="nucleotide sequence ID" value="NZ_AQQZ01000003.1"/>
</dbReference>
<sequence length="166" mass="17242">MSFSLNEVAALGTKAARGAGADPAVAAAFGAALVRHLCAGRAAEDIDGALDALPHGPALHGALICRLMRRYRETQGTVSAPAHVPQALARSYLDTLPAPPTATFRAVEEGEVRYELPPLDPAPLPDRIEVPTALLTRLNRLAKETYVPNSDASRAAGAGAGLTDND</sequence>
<evidence type="ECO:0000313" key="1">
    <source>
        <dbReference type="EMBL" id="KNG94101.1"/>
    </source>
</evidence>
<name>A0A0L1JQT7_9RHOB</name>
<proteinExistence type="predicted"/>
<dbReference type="AlphaFoldDB" id="A0A0L1JQT7"/>
<keyword evidence="2" id="KW-1185">Reference proteome</keyword>
<protein>
    <recommendedName>
        <fullName evidence="3">DUF3726 domain-containing protein</fullName>
    </recommendedName>
</protein>
<reference evidence="1 2" key="1">
    <citation type="journal article" date="2015" name="Int. J. Syst. Evol. Microbiol.">
        <title>Aestuariivita atlantica sp. nov., isolated from deep sea sediment of the Atlantic Ocean.</title>
        <authorList>
            <person name="Li G."/>
            <person name="Lai Q."/>
            <person name="Du Y."/>
            <person name="Liu X."/>
            <person name="Sun F."/>
            <person name="Shao Z."/>
        </authorList>
    </citation>
    <scope>NUCLEOTIDE SEQUENCE [LARGE SCALE GENOMIC DNA]</scope>
    <source>
        <strain evidence="1 2">22II-S11-z3</strain>
    </source>
</reference>
<dbReference type="OrthoDB" id="7724962at2"/>
<evidence type="ECO:0008006" key="3">
    <source>
        <dbReference type="Google" id="ProtNLM"/>
    </source>
</evidence>
<dbReference type="STRING" id="1317121.ATO11_07610"/>